<evidence type="ECO:0000259" key="4">
    <source>
        <dbReference type="PROSITE" id="PS50075"/>
    </source>
</evidence>
<dbReference type="SUPFAM" id="SSF56801">
    <property type="entry name" value="Acetyl-CoA synthetase-like"/>
    <property type="match status" value="2"/>
</dbReference>
<feature type="domain" description="Carrier" evidence="4">
    <location>
        <begin position="1173"/>
        <end position="1248"/>
    </location>
</feature>
<dbReference type="InterPro" id="IPR045851">
    <property type="entry name" value="AMP-bd_C_sf"/>
</dbReference>
<gene>
    <name evidence="5" type="ORF">ACFQS9_26350</name>
</gene>
<dbReference type="SUPFAM" id="SSF52777">
    <property type="entry name" value="CoA-dependent acyltransferases"/>
    <property type="match status" value="4"/>
</dbReference>
<evidence type="ECO:0000313" key="6">
    <source>
        <dbReference type="Proteomes" id="UP001596484"/>
    </source>
</evidence>
<keyword evidence="2" id="KW-0596">Phosphopantetheine</keyword>
<dbReference type="Pfam" id="PF00550">
    <property type="entry name" value="PP-binding"/>
    <property type="match status" value="2"/>
</dbReference>
<reference evidence="6" key="1">
    <citation type="journal article" date="2019" name="Int. J. Syst. Evol. Microbiol.">
        <title>The Global Catalogue of Microorganisms (GCM) 10K type strain sequencing project: providing services to taxonomists for standard genome sequencing and annotation.</title>
        <authorList>
            <consortium name="The Broad Institute Genomics Platform"/>
            <consortium name="The Broad Institute Genome Sequencing Center for Infectious Disease"/>
            <person name="Wu L."/>
            <person name="Ma J."/>
        </authorList>
    </citation>
    <scope>NUCLEOTIDE SEQUENCE [LARGE SCALE GENOMIC DNA]</scope>
    <source>
        <strain evidence="6">ICMP 19430</strain>
    </source>
</reference>
<dbReference type="PROSITE" id="PS00012">
    <property type="entry name" value="PHOSPHOPANTETHEINE"/>
    <property type="match status" value="2"/>
</dbReference>
<dbReference type="InterPro" id="IPR023213">
    <property type="entry name" value="CAT-like_dom_sf"/>
</dbReference>
<dbReference type="EMBL" id="JBHTCS010000031">
    <property type="protein sequence ID" value="MFC7451424.1"/>
    <property type="molecule type" value="Genomic_DNA"/>
</dbReference>
<feature type="non-terminal residue" evidence="5">
    <location>
        <position position="1761"/>
    </location>
</feature>
<dbReference type="Gene3D" id="1.10.1200.10">
    <property type="entry name" value="ACP-like"/>
    <property type="match status" value="2"/>
</dbReference>
<dbReference type="InterPro" id="IPR020806">
    <property type="entry name" value="PKS_PP-bd"/>
</dbReference>
<dbReference type="NCBIfam" id="TIGR01733">
    <property type="entry name" value="AA-adenyl-dom"/>
    <property type="match status" value="1"/>
</dbReference>
<dbReference type="Gene3D" id="3.30.559.30">
    <property type="entry name" value="Nonribosomal peptide synthetase, condensation domain"/>
    <property type="match status" value="2"/>
</dbReference>
<comment type="cofactor">
    <cofactor evidence="1">
        <name>pantetheine 4'-phosphate</name>
        <dbReference type="ChEBI" id="CHEBI:47942"/>
    </cofactor>
</comment>
<evidence type="ECO:0000313" key="5">
    <source>
        <dbReference type="EMBL" id="MFC7451424.1"/>
    </source>
</evidence>
<dbReference type="Pfam" id="PF00668">
    <property type="entry name" value="Condensation"/>
    <property type="match status" value="2"/>
</dbReference>
<dbReference type="Proteomes" id="UP001596484">
    <property type="component" value="Unassembled WGS sequence"/>
</dbReference>
<organism evidence="5 6">
    <name type="scientific">Rhodococcus daqingensis</name>
    <dbReference type="NCBI Taxonomy" id="2479363"/>
    <lineage>
        <taxon>Bacteria</taxon>
        <taxon>Bacillati</taxon>
        <taxon>Actinomycetota</taxon>
        <taxon>Actinomycetes</taxon>
        <taxon>Mycobacteriales</taxon>
        <taxon>Nocardiaceae</taxon>
        <taxon>Rhodococcus</taxon>
    </lineage>
</organism>
<dbReference type="InterPro" id="IPR009081">
    <property type="entry name" value="PP-bd_ACP"/>
</dbReference>
<dbReference type="RefSeq" id="WP_378409515.1">
    <property type="nucleotide sequence ID" value="NZ_JBHTCS010000031.1"/>
</dbReference>
<sequence>MKLRGLRIELGEIESAMLVDQRVAQSVAVVRSDLHSGEQLVGYVVPVEGAAIDVDELKVMVGRSLPAYMVPAVVVVLEAFPVNASGKLDRKALPTPIFVSGRAAFRAPRTPTEEIVAGIFADVLHVPQVGIDDSFFELGGDSLVANQVVSRIGAAFDVRLGVRTLFEAPTVAGIAARAELAVGTGDARPQLISRPRPDFIPLSPAQQRMWFLNQYDTTAATYNLPFVVRLVGNVDIAALAAALSDVIDRHESLRTVYPDSGSGAHQVVIPSGEIDLTADPTQVTESVTAAELPRRLAEFAGAGFDVTSEIPIRVRVFELSEGAEQELAVAMVLHHIAADGMSWAVLARDVMAAYTARAEGVAPTWSPLTAQYADYSLWQRELLGSEDDPESLSAKQIAFWKAELDGLPDQLDLPSDRPRPAVQSFQGGRLGFEISSDTHAGLIALARANGATLFMVMHAALTVLLARLSGTSDISVGTPVAGRGEQALDDIIGMFVNTLVLRAEVDGEESFTDLLVRVRDSDLAAFGHADVPFERLVQVLNPSRSTARHPLFQVVLSFENMAGAELELPGLSVSADEVRVDLSKFDLQLTLSGGVSDGAGPMAAEFVYATDLFDEGTVSGFVDRFLRILDSVVAEPTIAVGDVEILAPDELTDLVDRSGAADSTGRFAQPLTFAEILTGAAALDPEALALSDEGRVLTYRELDERSSRLARVLIASGAGPETAVAVAVPRSLESVLAVWAVVKSGAAFVPVDPKYPVDRVEHMVSDSGAVIGVTLGQFIDQLPGSVRWLALDEGGVEAQCRAESAAPVTDSDRIAPLRLEHPAYAIYTSGSTGRPKGVLVTHANLANACGQQRTLFSTSESSRVLHFVSPSFDVSVYELLLAVGSGAAMVIAPPTIYGGAELADLLRRERVTHAVVTPAALASIDPSGLSDLVTVMVAGEACPPELVARWAPGRNFINGYGPTEATVLASSTGPLVPGEPITIGRPVGGVRTVVLDARLRPVPVGVVGELYLCGPALARGYRGRPDLTADRFVAYPYGVRGERMYRTGDLARWTGRGEIEYLGRSDFQVKVRGFRIELGEIDAALSAQPGIEFAVTLGHEGAGGITSLVSYVLPSEGIEVELEVLKAAIGQTLPAHMVPMAIMVLDEIPRTPVGKLDRKALPAPVFETRAFRAPTTPVEEVVAATFADVLGIERVGLDDDFFELGGNSLIATQVTARLGAALDTMVPVRALFEASTVGDLAARVEQHAGAGGRVALTAGERPDQIPLSLAQQRMWFLNRFDTSSTAYNIPLAIHLAGDLDVDALRAAIGDVVERHESLRTMYPDTEFGPAQVILDPADSPVELGVVKATGDDPERYLREMFSVGFDVSAQVPLRATLFEFSDTEFVLGLVVHHIAADGWSMSPLARDVMVAYAARSAGGSPTWTALPVQYADFSLWQREVLGSEDDPESLISRQFAYWTSTLAGLADQLDLPADRPRPAVSSYRGGAHRFEIDGSLHSALNDLAREQNTTLFMVIHAALSVLLARLSGTSDIAVGTPIAGRGEAALDDVIGMFVNTLVLRTQVDPGARFADLVAQTRENDLGAFGHADVPFERLVEVLSPARSQSRHPLFQVMLSFQNQGMAAFELPGLNIRALDYDEQVAKFDLQLNMTESIDEHGGLTGMSVLMTYATDLFDGSTVAGFGDRFLRILDSVVAEPHGRVGDIDLLASTERELVVSGWNATERALDDGTLVSLFDARVVASPGAVALSFEGELLSYSEFDV</sequence>
<dbReference type="Gene3D" id="2.30.38.10">
    <property type="entry name" value="Luciferase, Domain 3"/>
    <property type="match status" value="1"/>
</dbReference>
<dbReference type="InterPro" id="IPR000873">
    <property type="entry name" value="AMP-dep_synth/lig_dom"/>
</dbReference>
<dbReference type="Pfam" id="PF13193">
    <property type="entry name" value="AMP-binding_C"/>
    <property type="match status" value="1"/>
</dbReference>
<dbReference type="Pfam" id="PF00501">
    <property type="entry name" value="AMP-binding"/>
    <property type="match status" value="1"/>
</dbReference>
<dbReference type="Gene3D" id="3.30.559.10">
    <property type="entry name" value="Chloramphenicol acetyltransferase-like domain"/>
    <property type="match status" value="2"/>
</dbReference>
<dbReference type="SMART" id="SM00823">
    <property type="entry name" value="PKS_PP"/>
    <property type="match status" value="2"/>
</dbReference>
<evidence type="ECO:0000256" key="1">
    <source>
        <dbReference type="ARBA" id="ARBA00001957"/>
    </source>
</evidence>
<dbReference type="CDD" id="cd19540">
    <property type="entry name" value="LCL_NRPS-like"/>
    <property type="match status" value="2"/>
</dbReference>
<dbReference type="PANTHER" id="PTHR45527">
    <property type="entry name" value="NONRIBOSOMAL PEPTIDE SYNTHETASE"/>
    <property type="match status" value="1"/>
</dbReference>
<protein>
    <submittedName>
        <fullName evidence="5">Amino acid adenylation domain-containing protein</fullName>
    </submittedName>
</protein>
<feature type="domain" description="Carrier" evidence="4">
    <location>
        <begin position="107"/>
        <end position="182"/>
    </location>
</feature>
<dbReference type="InterPro" id="IPR001242">
    <property type="entry name" value="Condensation_dom"/>
</dbReference>
<evidence type="ECO:0000256" key="2">
    <source>
        <dbReference type="ARBA" id="ARBA00022450"/>
    </source>
</evidence>
<dbReference type="PANTHER" id="PTHR45527:SF1">
    <property type="entry name" value="FATTY ACID SYNTHASE"/>
    <property type="match status" value="1"/>
</dbReference>
<keyword evidence="6" id="KW-1185">Reference proteome</keyword>
<dbReference type="InterPro" id="IPR010071">
    <property type="entry name" value="AA_adenyl_dom"/>
</dbReference>
<dbReference type="InterPro" id="IPR006162">
    <property type="entry name" value="Ppantetheine_attach_site"/>
</dbReference>
<proteinExistence type="predicted"/>
<keyword evidence="3" id="KW-0597">Phosphoprotein</keyword>
<evidence type="ECO:0000256" key="3">
    <source>
        <dbReference type="ARBA" id="ARBA00022553"/>
    </source>
</evidence>
<dbReference type="Gene3D" id="3.40.50.980">
    <property type="match status" value="2"/>
</dbReference>
<name>A0ABW2S6P8_9NOCA</name>
<dbReference type="Gene3D" id="3.30.300.30">
    <property type="match status" value="2"/>
</dbReference>
<dbReference type="PROSITE" id="PS50075">
    <property type="entry name" value="CARRIER"/>
    <property type="match status" value="2"/>
</dbReference>
<dbReference type="InterPro" id="IPR025110">
    <property type="entry name" value="AMP-bd_C"/>
</dbReference>
<dbReference type="SUPFAM" id="SSF47336">
    <property type="entry name" value="ACP-like"/>
    <property type="match status" value="2"/>
</dbReference>
<accession>A0ABW2S6P8</accession>
<dbReference type="InterPro" id="IPR036736">
    <property type="entry name" value="ACP-like_sf"/>
</dbReference>
<comment type="caution">
    <text evidence="5">The sequence shown here is derived from an EMBL/GenBank/DDBJ whole genome shotgun (WGS) entry which is preliminary data.</text>
</comment>